<dbReference type="Proteomes" id="UP001163285">
    <property type="component" value="Chromosome"/>
</dbReference>
<name>A0A3N9Z2J9_AERCA</name>
<accession>A0A3N9Z2J9</accession>
<dbReference type="EMBL" id="CP110176">
    <property type="protein sequence ID" value="WGC86197.1"/>
    <property type="molecule type" value="Genomic_DNA"/>
</dbReference>
<protein>
    <submittedName>
        <fullName evidence="1">DUF1028 domain-containing protein</fullName>
    </submittedName>
</protein>
<reference evidence="2" key="2">
    <citation type="submission" date="2023-04" db="EMBL/GenBank/DDBJ databases">
        <title>Whole Genome Sequence of Multi-drug resistant Aeromonas caviae as a gut pathogen in newborn.</title>
        <authorList>
            <person name="Jadhav S.V."/>
            <person name="Saroj S.D."/>
            <person name="Saha U.B."/>
            <person name="Sen S."/>
            <person name="Kher A."/>
        </authorList>
    </citation>
    <scope>NUCLEOTIDE SEQUENCE</scope>
    <source>
        <strain evidence="2">SVJ23</strain>
    </source>
</reference>
<dbReference type="RefSeq" id="WP_109112671.1">
    <property type="nucleotide sequence ID" value="NZ_AP019195.1"/>
</dbReference>
<evidence type="ECO:0000313" key="3">
    <source>
        <dbReference type="Proteomes" id="UP000266778"/>
    </source>
</evidence>
<proteinExistence type="predicted"/>
<evidence type="ECO:0000313" key="2">
    <source>
        <dbReference type="EMBL" id="WGC86197.1"/>
    </source>
</evidence>
<organism evidence="1 3">
    <name type="scientific">Aeromonas caviae</name>
    <name type="common">Aeromonas punctata</name>
    <dbReference type="NCBI Taxonomy" id="648"/>
    <lineage>
        <taxon>Bacteria</taxon>
        <taxon>Pseudomonadati</taxon>
        <taxon>Pseudomonadota</taxon>
        <taxon>Gammaproteobacteria</taxon>
        <taxon>Aeromonadales</taxon>
        <taxon>Aeromonadaceae</taxon>
        <taxon>Aeromonas</taxon>
    </lineage>
</organism>
<sequence length="224" mass="22740">MTFSIAARCPQSGMVGVAVASSSIAVASRCANVCAGVGAALSQNVTNPMLGRLALAQMADGEDGAVLRASLLAADPHSDWRQLVLAPLDGTPQVITGSHALGVYGAATGRDCAAGGNLLASPLVPQAMVDAFEASRGSLPERLLAALQAAVDAGGEAGPIHAAGLQATLDTQWPSIDLRIDWSEGAPVAELARLWQRYEPQMAAYVTRAVSPQAAPSYGVAGDP</sequence>
<dbReference type="PANTHER" id="PTHR39328:SF1">
    <property type="entry name" value="BLL2871 PROTEIN"/>
    <property type="match status" value="1"/>
</dbReference>
<evidence type="ECO:0000313" key="1">
    <source>
        <dbReference type="EMBL" id="AXB06906.1"/>
    </source>
</evidence>
<dbReference type="Pfam" id="PF06267">
    <property type="entry name" value="DUF1028"/>
    <property type="match status" value="1"/>
</dbReference>
<dbReference type="EMBL" id="CP025706">
    <property type="protein sequence ID" value="AXB06906.1"/>
    <property type="molecule type" value="Genomic_DNA"/>
</dbReference>
<dbReference type="AlphaFoldDB" id="A0A3N9Z2J9"/>
<dbReference type="PANTHER" id="PTHR39328">
    <property type="entry name" value="BLL2871 PROTEIN"/>
    <property type="match status" value="1"/>
</dbReference>
<dbReference type="Gene3D" id="3.60.20.10">
    <property type="entry name" value="Glutamine Phosphoribosylpyrophosphate, subunit 1, domain 1"/>
    <property type="match status" value="1"/>
</dbReference>
<reference evidence="1" key="1">
    <citation type="journal article" date="2019" name="J Environ">
        <title>Genetic characterization and potential molecular dissemination mechanism of tet (31) gene in Aeromonas caviae from an oxytetracycline wastewater treatment system.</title>
        <authorList>
            <person name="Shi Y."/>
            <person name="Tian Z."/>
            <person name="Leclercq S.O."/>
            <person name="Zhang H."/>
            <person name="Yang M."/>
            <person name="Zhang Y."/>
        </authorList>
    </citation>
    <scope>NUCLEOTIDE SEQUENCE</scope>
    <source>
        <strain evidence="1">T25-39</strain>
    </source>
</reference>
<dbReference type="Proteomes" id="UP000266778">
    <property type="component" value="Chromosome"/>
</dbReference>
<dbReference type="SUPFAM" id="SSF56235">
    <property type="entry name" value="N-terminal nucleophile aminohydrolases (Ntn hydrolases)"/>
    <property type="match status" value="1"/>
</dbReference>
<dbReference type="InterPro" id="IPR010430">
    <property type="entry name" value="DUF1028"/>
</dbReference>
<gene>
    <name evidence="1" type="ORF">C1C91_19805</name>
    <name evidence="2" type="ORF">OJY61_23280</name>
</gene>
<dbReference type="InterPro" id="IPR029055">
    <property type="entry name" value="Ntn_hydrolases_N"/>
</dbReference>